<dbReference type="GO" id="GO:0008237">
    <property type="term" value="F:metallopeptidase activity"/>
    <property type="evidence" value="ECO:0007669"/>
    <property type="project" value="InterPro"/>
</dbReference>
<dbReference type="GO" id="GO:0006508">
    <property type="term" value="P:proteolysis"/>
    <property type="evidence" value="ECO:0007669"/>
    <property type="project" value="InterPro"/>
</dbReference>
<feature type="transmembrane region" description="Helical" evidence="2">
    <location>
        <begin position="38"/>
        <end position="57"/>
    </location>
</feature>
<evidence type="ECO:0000256" key="2">
    <source>
        <dbReference type="SAM" id="Phobius"/>
    </source>
</evidence>
<gene>
    <name evidence="4" type="ORF">ABRP34_10535</name>
</gene>
<evidence type="ECO:0000259" key="3">
    <source>
        <dbReference type="SMART" id="SM00235"/>
    </source>
</evidence>
<dbReference type="InterPro" id="IPR024079">
    <property type="entry name" value="MetalloPept_cat_dom_sf"/>
</dbReference>
<keyword evidence="2" id="KW-1133">Transmembrane helix</keyword>
<feature type="region of interest" description="Disordered" evidence="1">
    <location>
        <begin position="1"/>
        <end position="30"/>
    </location>
</feature>
<keyword evidence="2" id="KW-0812">Transmembrane</keyword>
<feature type="domain" description="Peptidase metallopeptidase" evidence="3">
    <location>
        <begin position="109"/>
        <end position="288"/>
    </location>
</feature>
<dbReference type="SMART" id="SM00235">
    <property type="entry name" value="ZnMc"/>
    <property type="match status" value="1"/>
</dbReference>
<accession>A0AAU8EXA0</accession>
<evidence type="ECO:0000256" key="1">
    <source>
        <dbReference type="SAM" id="MobiDB-lite"/>
    </source>
</evidence>
<protein>
    <submittedName>
        <fullName evidence="4">Peptidase</fullName>
    </submittedName>
</protein>
<sequence>MRPDSDWRESPPPPGFGVPNAGSPPGVRRSASGRIPQWAIGAGIVLLVGLSSVPMVFDRYVLPAVLPYLPGAAVPPAGFEAAASPLGRPPASTGSQAYVLQESPDPGQPFAAYDPCRPVHYVVRPDNAPPGADQMIQEAVAKVSAATGLRFVYDGLTPEAPSEDREMFQPDLYGKRWAPVLIAWSNPAESPDLAGDVDGLGGSGYAYMEGQPYVLVAGQVALDAPDFAGILQWPDGRRYARAVIMHELAHVVGLDHVNDPTQLMNPEGAGVTEFAAGDLAGLAVLGGGECVPEL</sequence>
<name>A0AAU8EXA0_9MICC</name>
<proteinExistence type="predicted"/>
<dbReference type="SUPFAM" id="SSF55486">
    <property type="entry name" value="Metalloproteases ('zincins'), catalytic domain"/>
    <property type="match status" value="1"/>
</dbReference>
<evidence type="ECO:0000313" key="4">
    <source>
        <dbReference type="EMBL" id="XCH13381.1"/>
    </source>
</evidence>
<keyword evidence="2" id="KW-0472">Membrane</keyword>
<dbReference type="Gene3D" id="3.40.390.10">
    <property type="entry name" value="Collagenase (Catalytic Domain)"/>
    <property type="match status" value="1"/>
</dbReference>
<organism evidence="4">
    <name type="scientific">Arthrobacter sp. K5</name>
    <dbReference type="NCBI Taxonomy" id="2839623"/>
    <lineage>
        <taxon>Bacteria</taxon>
        <taxon>Bacillati</taxon>
        <taxon>Actinomycetota</taxon>
        <taxon>Actinomycetes</taxon>
        <taxon>Micrococcales</taxon>
        <taxon>Micrococcaceae</taxon>
        <taxon>Arthrobacter</taxon>
    </lineage>
</organism>
<dbReference type="InterPro" id="IPR006026">
    <property type="entry name" value="Peptidase_Metallo"/>
</dbReference>
<dbReference type="EMBL" id="CP159279">
    <property type="protein sequence ID" value="XCH13381.1"/>
    <property type="molecule type" value="Genomic_DNA"/>
</dbReference>
<dbReference type="GO" id="GO:0008270">
    <property type="term" value="F:zinc ion binding"/>
    <property type="evidence" value="ECO:0007669"/>
    <property type="project" value="InterPro"/>
</dbReference>
<dbReference type="RefSeq" id="WP_353713180.1">
    <property type="nucleotide sequence ID" value="NZ_CP159279.1"/>
</dbReference>
<dbReference type="AlphaFoldDB" id="A0AAU8EXA0"/>
<reference evidence="4" key="1">
    <citation type="submission" date="2024-06" db="EMBL/GenBank/DDBJ databases">
        <title>Biodegradation of dimethachlon by Arthrobacter sp. K5: mechanistic insights and ecological implications.</title>
        <authorList>
            <person name="Hu S."/>
            <person name="Lu P."/>
        </authorList>
    </citation>
    <scope>NUCLEOTIDE SEQUENCE</scope>
    <source>
        <strain evidence="4">K5</strain>
    </source>
</reference>